<evidence type="ECO:0000256" key="10">
    <source>
        <dbReference type="ARBA" id="ARBA00023136"/>
    </source>
</evidence>
<reference evidence="13 14" key="1">
    <citation type="submission" date="2018-05" db="EMBL/GenBank/DDBJ databases">
        <title>Genomic Encyclopedia of Type Strains, Phase I: the one thousand microbial genomes (KMG-I) project.</title>
        <authorList>
            <person name="Kyrpides N."/>
        </authorList>
    </citation>
    <scope>NUCLEOTIDE SEQUENCE [LARGE SCALE GENOMIC DNA]</scope>
    <source>
        <strain evidence="13 14">DSM 15611</strain>
    </source>
</reference>
<evidence type="ECO:0000256" key="9">
    <source>
        <dbReference type="ARBA" id="ARBA00023049"/>
    </source>
</evidence>
<dbReference type="CDD" id="cd07328">
    <property type="entry name" value="M48_Ste24p_like"/>
    <property type="match status" value="1"/>
</dbReference>
<evidence type="ECO:0000256" key="1">
    <source>
        <dbReference type="ARBA" id="ARBA00001947"/>
    </source>
</evidence>
<accession>A0A318I6P5</accession>
<organism evidence="13 14">
    <name type="scientific">Hoylesella shahii DSM 15611 = JCM 12083</name>
    <dbReference type="NCBI Taxonomy" id="1122991"/>
    <lineage>
        <taxon>Bacteria</taxon>
        <taxon>Pseudomonadati</taxon>
        <taxon>Bacteroidota</taxon>
        <taxon>Bacteroidia</taxon>
        <taxon>Bacteroidales</taxon>
        <taxon>Prevotellaceae</taxon>
        <taxon>Hoylesella</taxon>
    </lineage>
</organism>
<feature type="domain" description="Peptidase M48" evidence="12">
    <location>
        <begin position="110"/>
        <end position="372"/>
    </location>
</feature>
<name>A0A318I6P5_9BACT</name>
<protein>
    <submittedName>
        <fullName evidence="13">Zn-dependent protease with chaperone function</fullName>
    </submittedName>
</protein>
<comment type="cofactor">
    <cofactor evidence="1">
        <name>Zn(2+)</name>
        <dbReference type="ChEBI" id="CHEBI:29105"/>
    </cofactor>
</comment>
<dbReference type="Gene3D" id="3.30.2010.10">
    <property type="entry name" value="Metalloproteases ('zincins'), catalytic domain"/>
    <property type="match status" value="1"/>
</dbReference>
<evidence type="ECO:0000256" key="5">
    <source>
        <dbReference type="ARBA" id="ARBA00022723"/>
    </source>
</evidence>
<dbReference type="PANTHER" id="PTHR43221">
    <property type="entry name" value="PROTEASE HTPX"/>
    <property type="match status" value="1"/>
</dbReference>
<dbReference type="GO" id="GO:0006508">
    <property type="term" value="P:proteolysis"/>
    <property type="evidence" value="ECO:0007669"/>
    <property type="project" value="UniProtKB-KW"/>
</dbReference>
<keyword evidence="14" id="KW-1185">Reference proteome</keyword>
<dbReference type="InterPro" id="IPR050083">
    <property type="entry name" value="HtpX_protease"/>
</dbReference>
<evidence type="ECO:0000256" key="11">
    <source>
        <dbReference type="SAM" id="Phobius"/>
    </source>
</evidence>
<feature type="transmembrane region" description="Helical" evidence="11">
    <location>
        <begin position="20"/>
        <end position="40"/>
    </location>
</feature>
<dbReference type="Proteomes" id="UP000248314">
    <property type="component" value="Unassembled WGS sequence"/>
</dbReference>
<dbReference type="GO" id="GO:0004222">
    <property type="term" value="F:metalloendopeptidase activity"/>
    <property type="evidence" value="ECO:0007669"/>
    <property type="project" value="InterPro"/>
</dbReference>
<evidence type="ECO:0000256" key="7">
    <source>
        <dbReference type="ARBA" id="ARBA00022833"/>
    </source>
</evidence>
<keyword evidence="5" id="KW-0479">Metal-binding</keyword>
<evidence type="ECO:0000256" key="2">
    <source>
        <dbReference type="ARBA" id="ARBA00022475"/>
    </source>
</evidence>
<keyword evidence="8 11" id="KW-1133">Transmembrane helix</keyword>
<evidence type="ECO:0000256" key="8">
    <source>
        <dbReference type="ARBA" id="ARBA00022989"/>
    </source>
</evidence>
<keyword evidence="3 13" id="KW-0645">Protease</keyword>
<evidence type="ECO:0000259" key="12">
    <source>
        <dbReference type="Pfam" id="PF01435"/>
    </source>
</evidence>
<dbReference type="InterPro" id="IPR001915">
    <property type="entry name" value="Peptidase_M48"/>
</dbReference>
<proteinExistence type="predicted"/>
<dbReference type="PANTHER" id="PTHR43221:SF2">
    <property type="entry name" value="PROTEASE HTPX HOMOLOG"/>
    <property type="match status" value="1"/>
</dbReference>
<keyword evidence="6" id="KW-0378">Hydrolase</keyword>
<comment type="caution">
    <text evidence="13">The sequence shown here is derived from an EMBL/GenBank/DDBJ whole genome shotgun (WGS) entry which is preliminary data.</text>
</comment>
<dbReference type="Pfam" id="PF01435">
    <property type="entry name" value="Peptidase_M48"/>
    <property type="match status" value="1"/>
</dbReference>
<keyword evidence="10 11" id="KW-0472">Membrane</keyword>
<evidence type="ECO:0000313" key="14">
    <source>
        <dbReference type="Proteomes" id="UP000248314"/>
    </source>
</evidence>
<keyword evidence="7" id="KW-0862">Zinc</keyword>
<feature type="transmembrane region" description="Helical" evidence="11">
    <location>
        <begin position="60"/>
        <end position="86"/>
    </location>
</feature>
<evidence type="ECO:0000256" key="6">
    <source>
        <dbReference type="ARBA" id="ARBA00022801"/>
    </source>
</evidence>
<keyword evidence="2" id="KW-1003">Cell membrane</keyword>
<evidence type="ECO:0000313" key="13">
    <source>
        <dbReference type="EMBL" id="PXX20172.1"/>
    </source>
</evidence>
<sequence>MRENNAIRALGKKVIYRIALFVLVYLSLVALGLLLLYIGYKWATSWGVGLMEQVFDSTNSGIVMLIIIGIYLGIIALCLMFGLFLLKFIFTRQSDEEDGRILVNENDCPQLFQLISEVAQATKCPMPHKVFLSTEINACVFFNTTFWSMFFPVRKNLVLGAGLFATTSTEEIKGILAHEFGHFSQESMKIGSVVYTANIVLGNLVYGEDAWDRWVDRWSGFEWSPFAIFGSLTRFFTVTVRLLLQAVYRYVNIAYRELSRQMEFDADNIACKVVGKCVMASSLYKTAVMMQCSSNTHVAMMRLDEKGKKADPFEILELLSQIKANEEGKTLESTQLLLAEVKTNDEPTARFSCKDVWDSHPSDRERIQQLQNIPRPSNEPLLPAWSIMPVRLRQNLGELIKFEHKTNETEKVLITGDELKQWLEKELVTELLDMRFRRFFMECGCIDLFNPMEETPAETVTYPFTKRNRNIVTAYIRAFEDAEQMIEIINGDLEVSAAYYKGKCYSPDELPTVEHSQYMEKMLPKLKNVYREIYTYLRAGKQGEVVERLYERLFLLNKYIESYQENIIAPAETMVETWNNSSKQKKDESALFSEYVQIFNELKGIVPSITPLLSDDFIANESCEGIVKLVNECDVAKLEAHNEEQMEDINECLRLLSPFLDVLQQQYEELKLTIGRIAQAEEEGEMDCEENAKAVV</sequence>
<gene>
    <name evidence="13" type="ORF">EJ73_02238</name>
</gene>
<dbReference type="STRING" id="1122991.GCA_000613445_01057"/>
<dbReference type="RefSeq" id="WP_110370426.1">
    <property type="nucleotide sequence ID" value="NZ_QJJX01000031.1"/>
</dbReference>
<dbReference type="AlphaFoldDB" id="A0A318I6P5"/>
<evidence type="ECO:0000256" key="4">
    <source>
        <dbReference type="ARBA" id="ARBA00022692"/>
    </source>
</evidence>
<dbReference type="GO" id="GO:0046872">
    <property type="term" value="F:metal ion binding"/>
    <property type="evidence" value="ECO:0007669"/>
    <property type="project" value="UniProtKB-KW"/>
</dbReference>
<evidence type="ECO:0000256" key="3">
    <source>
        <dbReference type="ARBA" id="ARBA00022670"/>
    </source>
</evidence>
<keyword evidence="9" id="KW-0482">Metalloprotease</keyword>
<dbReference type="EMBL" id="QJJX01000031">
    <property type="protein sequence ID" value="PXX20172.1"/>
    <property type="molecule type" value="Genomic_DNA"/>
</dbReference>
<keyword evidence="4 11" id="KW-0812">Transmembrane</keyword>